<organism evidence="2 3">
    <name type="scientific">Dyadobacter koreensis</name>
    <dbReference type="NCBI Taxonomy" id="408657"/>
    <lineage>
        <taxon>Bacteria</taxon>
        <taxon>Pseudomonadati</taxon>
        <taxon>Bacteroidota</taxon>
        <taxon>Cytophagia</taxon>
        <taxon>Cytophagales</taxon>
        <taxon>Spirosomataceae</taxon>
        <taxon>Dyadobacter</taxon>
    </lineage>
</organism>
<name>A0A1H6QKN2_9BACT</name>
<dbReference type="AlphaFoldDB" id="A0A1H6QKN2"/>
<protein>
    <recommendedName>
        <fullName evidence="4">Outer membrane protein beta-barrel domain-containing protein</fullName>
    </recommendedName>
</protein>
<dbReference type="OrthoDB" id="1122635at2"/>
<evidence type="ECO:0000256" key="1">
    <source>
        <dbReference type="SAM" id="SignalP"/>
    </source>
</evidence>
<dbReference type="RefSeq" id="WP_090331804.1">
    <property type="nucleotide sequence ID" value="NZ_FNXY01000001.1"/>
</dbReference>
<keyword evidence="1" id="KW-0732">Signal</keyword>
<reference evidence="2 3" key="1">
    <citation type="submission" date="2016-10" db="EMBL/GenBank/DDBJ databases">
        <authorList>
            <person name="de Groot N.N."/>
        </authorList>
    </citation>
    <scope>NUCLEOTIDE SEQUENCE [LARGE SCALE GENOMIC DNA]</scope>
    <source>
        <strain evidence="2 3">DSM 19938</strain>
    </source>
</reference>
<sequence>MKKQLTRFTLLAILLTTSSVFAQEVQTVFKGNGIRRSGGYAAISNKFTTINGDFANMPELYGGWFVNSKFLIGASLAATTNYIPAPYSLNQSLNQKMTYQYGQFGLMTEYVFASNKTVHLVANMTTGAGFTLRYDRKDWDDFDDWDNWDDDDHNPNFFFVMEPGIQLEVNLLKWMRFAPGVSYRKTFGAKGDGLSDSDLSNVSYNLTLKFGRF</sequence>
<evidence type="ECO:0000313" key="2">
    <source>
        <dbReference type="EMBL" id="SEI42526.1"/>
    </source>
</evidence>
<keyword evidence="3" id="KW-1185">Reference proteome</keyword>
<proteinExistence type="predicted"/>
<evidence type="ECO:0008006" key="4">
    <source>
        <dbReference type="Google" id="ProtNLM"/>
    </source>
</evidence>
<dbReference type="Proteomes" id="UP000199532">
    <property type="component" value="Unassembled WGS sequence"/>
</dbReference>
<dbReference type="EMBL" id="FNXY01000001">
    <property type="protein sequence ID" value="SEI42526.1"/>
    <property type="molecule type" value="Genomic_DNA"/>
</dbReference>
<dbReference type="STRING" id="408657.SAMN04487995_0613"/>
<accession>A0A1H6QKN2</accession>
<feature type="signal peptide" evidence="1">
    <location>
        <begin position="1"/>
        <end position="22"/>
    </location>
</feature>
<evidence type="ECO:0000313" key="3">
    <source>
        <dbReference type="Proteomes" id="UP000199532"/>
    </source>
</evidence>
<gene>
    <name evidence="2" type="ORF">SAMN04487995_0613</name>
</gene>
<feature type="chain" id="PRO_5011604909" description="Outer membrane protein beta-barrel domain-containing protein" evidence="1">
    <location>
        <begin position="23"/>
        <end position="213"/>
    </location>
</feature>